<organism evidence="7 8">
    <name type="scientific">Cavenderia fasciculata</name>
    <name type="common">Slime mold</name>
    <name type="synonym">Dictyostelium fasciculatum</name>
    <dbReference type="NCBI Taxonomy" id="261658"/>
    <lineage>
        <taxon>Eukaryota</taxon>
        <taxon>Amoebozoa</taxon>
        <taxon>Evosea</taxon>
        <taxon>Eumycetozoa</taxon>
        <taxon>Dictyostelia</taxon>
        <taxon>Acytosteliales</taxon>
        <taxon>Cavenderiaceae</taxon>
        <taxon>Cavenderia</taxon>
    </lineage>
</organism>
<name>F4QCL6_CACFS</name>
<dbReference type="InterPro" id="IPR007915">
    <property type="entry name" value="TMEM258/Ost5"/>
</dbReference>
<evidence type="ECO:0000256" key="5">
    <source>
        <dbReference type="ARBA" id="ARBA00023136"/>
    </source>
</evidence>
<dbReference type="AlphaFoldDB" id="F4QCL6"/>
<evidence type="ECO:0000256" key="2">
    <source>
        <dbReference type="ARBA" id="ARBA00009825"/>
    </source>
</evidence>
<feature type="transmembrane region" description="Helical" evidence="6">
    <location>
        <begin position="48"/>
        <end position="73"/>
    </location>
</feature>
<dbReference type="GO" id="GO:0008250">
    <property type="term" value="C:oligosaccharyltransferase complex"/>
    <property type="evidence" value="ECO:0007669"/>
    <property type="project" value="UniProtKB-UniRule"/>
</dbReference>
<dbReference type="Proteomes" id="UP000007797">
    <property type="component" value="Unassembled WGS sequence"/>
</dbReference>
<proteinExistence type="inferred from homology"/>
<gene>
    <name evidence="7" type="ORF">DFA_12216</name>
</gene>
<comment type="subcellular location">
    <subcellularLocation>
        <location evidence="1 6">Membrane</location>
        <topology evidence="1 6">Multi-pass membrane protein</topology>
    </subcellularLocation>
</comment>
<comment type="subunit">
    <text evidence="6">Component of the oligosaccharyltransferase (OST) complex.</text>
</comment>
<evidence type="ECO:0000256" key="1">
    <source>
        <dbReference type="ARBA" id="ARBA00004141"/>
    </source>
</evidence>
<dbReference type="EMBL" id="GL883029">
    <property type="protein sequence ID" value="EGG14444.1"/>
    <property type="molecule type" value="Genomic_DNA"/>
</dbReference>
<evidence type="ECO:0000313" key="7">
    <source>
        <dbReference type="EMBL" id="EGG14444.1"/>
    </source>
</evidence>
<keyword evidence="8" id="KW-1185">Reference proteome</keyword>
<comment type="function">
    <text evidence="6">Subunit of the oligosaccharyl transferase (OST) complex that catalyzes the initial transfer of a defined glycan (Glc(3)Man(9)GlcNAc(2) in eukaryotes) from the lipid carrier dolichol-pyrophosphate to an asparagine residue within an Asn-X-Ser/Thr consensus motif in nascent polypeptide chains, the first step in protein N-glycosylation. N-glycosylation occurs cotranslationally and the complex associates with the Sec61 complex at the channel-forming translocon complex that mediates protein translocation across the endoplasmic reticulum (ER). All subunits are required for a maximal enzyme activity.</text>
</comment>
<reference evidence="8" key="1">
    <citation type="journal article" date="2011" name="Genome Res.">
        <title>Phylogeny-wide analysis of social amoeba genomes highlights ancient origins for complex intercellular communication.</title>
        <authorList>
            <person name="Heidel A.J."/>
            <person name="Lawal H.M."/>
            <person name="Felder M."/>
            <person name="Schilde C."/>
            <person name="Helps N.R."/>
            <person name="Tunggal B."/>
            <person name="Rivero F."/>
            <person name="John U."/>
            <person name="Schleicher M."/>
            <person name="Eichinger L."/>
            <person name="Platzer M."/>
            <person name="Noegel A.A."/>
            <person name="Schaap P."/>
            <person name="Gloeckner G."/>
        </authorList>
    </citation>
    <scope>NUCLEOTIDE SEQUENCE [LARGE SCALE GENOMIC DNA]</scope>
    <source>
        <strain evidence="8">SH3</strain>
    </source>
</reference>
<dbReference type="OrthoDB" id="18408at2759"/>
<evidence type="ECO:0000313" key="8">
    <source>
        <dbReference type="Proteomes" id="UP000007797"/>
    </source>
</evidence>
<dbReference type="STRING" id="1054147.F4QCL6"/>
<protein>
    <recommendedName>
        <fullName evidence="6">Dolichyl-diphosphooligosaccharide-protein glycosyltransferase subunit OST5</fullName>
    </recommendedName>
</protein>
<keyword evidence="4 6" id="KW-1133">Transmembrane helix</keyword>
<dbReference type="OMA" id="QAYSPPI"/>
<dbReference type="RefSeq" id="XP_004353853.1">
    <property type="nucleotide sequence ID" value="XM_004353801.1"/>
</dbReference>
<evidence type="ECO:0000256" key="4">
    <source>
        <dbReference type="ARBA" id="ARBA00022989"/>
    </source>
</evidence>
<comment type="similarity">
    <text evidence="2 6">Belongs to the OST5 family.</text>
</comment>
<sequence length="74" mass="7911">MALVAYESLIDPSAYPFFAFLFVVIGLFAFSTFAVSELTSTKKNIFKGLTLATIASATLGLGIFFVFLAGGIYV</sequence>
<dbReference type="KEGG" id="dfa:DFA_12216"/>
<dbReference type="GeneID" id="14865982"/>
<feature type="transmembrane region" description="Helical" evidence="6">
    <location>
        <begin position="15"/>
        <end position="36"/>
    </location>
</feature>
<dbReference type="Pfam" id="PF05251">
    <property type="entry name" value="Ost5"/>
    <property type="match status" value="1"/>
</dbReference>
<dbReference type="GO" id="GO:0006487">
    <property type="term" value="P:protein N-linked glycosylation"/>
    <property type="evidence" value="ECO:0007669"/>
    <property type="project" value="UniProtKB-UniRule"/>
</dbReference>
<evidence type="ECO:0000256" key="6">
    <source>
        <dbReference type="RuleBase" id="RU367008"/>
    </source>
</evidence>
<keyword evidence="3 6" id="KW-0812">Transmembrane</keyword>
<evidence type="ECO:0000256" key="3">
    <source>
        <dbReference type="ARBA" id="ARBA00022692"/>
    </source>
</evidence>
<accession>F4QCL6</accession>
<keyword evidence="5 6" id="KW-0472">Membrane</keyword>
<dbReference type="PANTHER" id="PTHR13636">
    <property type="entry name" value="TRANSMEMBRANE PROTEIN 258"/>
    <property type="match status" value="1"/>
</dbReference>